<reference evidence="3 4" key="1">
    <citation type="submission" date="2019-10" db="EMBL/GenBank/DDBJ databases">
        <title>Vibrio sp. nov., isolated from Coralline algae surface.</title>
        <authorList>
            <person name="Geng Y."/>
            <person name="Zhang X."/>
        </authorList>
    </citation>
    <scope>NUCLEOTIDE SEQUENCE [LARGE SCALE GENOMIC DNA]</scope>
    <source>
        <strain evidence="3 4">SM1977</strain>
    </source>
</reference>
<accession>A0A5Q0TCT4</accession>
<proteinExistence type="predicted"/>
<organism evidence="3 4">
    <name type="scientific">Vibrio algicola</name>
    <dbReference type="NCBI Taxonomy" id="2662262"/>
    <lineage>
        <taxon>Bacteria</taxon>
        <taxon>Pseudomonadati</taxon>
        <taxon>Pseudomonadota</taxon>
        <taxon>Gammaproteobacteria</taxon>
        <taxon>Vibrionales</taxon>
        <taxon>Vibrionaceae</taxon>
        <taxon>Vibrio</taxon>
    </lineage>
</organism>
<dbReference type="Proteomes" id="UP000348942">
    <property type="component" value="Chromosome 1"/>
</dbReference>
<gene>
    <name evidence="3" type="ORF">GFB47_05730</name>
</gene>
<evidence type="ECO:0000313" key="4">
    <source>
        <dbReference type="Proteomes" id="UP000348942"/>
    </source>
</evidence>
<feature type="signal peptide" evidence="1">
    <location>
        <begin position="1"/>
        <end position="26"/>
    </location>
</feature>
<evidence type="ECO:0000313" key="3">
    <source>
        <dbReference type="EMBL" id="QGA64953.1"/>
    </source>
</evidence>
<name>A0A5Q0TCT4_9VIBR</name>
<dbReference type="PANTHER" id="PTHR37945:SF1">
    <property type="entry name" value="EXTRACELLULAR TUNGSTATE BINDING PROTEIN"/>
    <property type="match status" value="1"/>
</dbReference>
<dbReference type="AlphaFoldDB" id="A0A5Q0TCT4"/>
<dbReference type="InterPro" id="IPR024370">
    <property type="entry name" value="PBP_domain"/>
</dbReference>
<dbReference type="SUPFAM" id="SSF53850">
    <property type="entry name" value="Periplasmic binding protein-like II"/>
    <property type="match status" value="1"/>
</dbReference>
<feature type="chain" id="PRO_5024413012" evidence="1">
    <location>
        <begin position="27"/>
        <end position="276"/>
    </location>
</feature>
<dbReference type="PANTHER" id="PTHR37945">
    <property type="entry name" value="EXTRACELLULAR TUNGSTATE BINDING PROTEIN"/>
    <property type="match status" value="1"/>
</dbReference>
<feature type="domain" description="PBP" evidence="2">
    <location>
        <begin position="24"/>
        <end position="252"/>
    </location>
</feature>
<keyword evidence="4" id="KW-1185">Reference proteome</keyword>
<keyword evidence="1" id="KW-0732">Signal</keyword>
<dbReference type="Gene3D" id="3.40.190.10">
    <property type="entry name" value="Periplasmic binding protein-like II"/>
    <property type="match status" value="2"/>
</dbReference>
<sequence length="276" mass="30355">MEFFMKMRFWATALLCLAAFTSTAQAQDSKTIRLATTTSTENSGLLGYLLPKFKSETGYTVDVIAVGTGKALKMGENGDVDLVMTHAPGAEAAFIDKGFGVEPHHLMYNDFVIVGPKSDPAKIKGNKSAQDAFKTIATDNAKFVSRGDDSGTDKKEKGIWKQLGINPTSFSEFKSVGQGMGPTLNMASELQAYTLTDRGTWIAYKTKLDLEILVEGDKVLFNPYQVILVNPERYTQLNTKGARDFSNWLISKHGQQLINAYQMQGKQLFTASYDGK</sequence>
<dbReference type="EMBL" id="CP045699">
    <property type="protein sequence ID" value="QGA64953.1"/>
    <property type="molecule type" value="Genomic_DNA"/>
</dbReference>
<evidence type="ECO:0000259" key="2">
    <source>
        <dbReference type="Pfam" id="PF12849"/>
    </source>
</evidence>
<dbReference type="Pfam" id="PF12849">
    <property type="entry name" value="PBP_like_2"/>
    <property type="match status" value="1"/>
</dbReference>
<dbReference type="InterPro" id="IPR052738">
    <property type="entry name" value="ABC-Tungstate_binding"/>
</dbReference>
<protein>
    <submittedName>
        <fullName evidence="3">Tungsten ABC transporter substrate-binding protein</fullName>
    </submittedName>
</protein>
<evidence type="ECO:0000256" key="1">
    <source>
        <dbReference type="SAM" id="SignalP"/>
    </source>
</evidence>